<dbReference type="Gene3D" id="3.30.9.10">
    <property type="entry name" value="D-Amino Acid Oxidase, subunit A, domain 2"/>
    <property type="match status" value="1"/>
</dbReference>
<dbReference type="CDD" id="cd19946">
    <property type="entry name" value="GlpA-like_Fer2_BFD-like"/>
    <property type="match status" value="1"/>
</dbReference>
<dbReference type="PANTHER" id="PTHR42720:SF1">
    <property type="entry name" value="GLYCEROL 3-PHOSPHATE OXIDASE"/>
    <property type="match status" value="1"/>
</dbReference>
<feature type="domain" description="FAD dependent oxidoreductase" evidence="1">
    <location>
        <begin position="3"/>
        <end position="355"/>
    </location>
</feature>
<name>A0A4U9QZ89_HATHI</name>
<dbReference type="Gene3D" id="3.50.50.60">
    <property type="entry name" value="FAD/NAD(P)-binding domain"/>
    <property type="match status" value="1"/>
</dbReference>
<dbReference type="EMBL" id="LR590481">
    <property type="protein sequence ID" value="VTQ83478.1"/>
    <property type="molecule type" value="Genomic_DNA"/>
</dbReference>
<dbReference type="SUPFAM" id="SSF51905">
    <property type="entry name" value="FAD/NAD(P)-binding domain"/>
    <property type="match status" value="1"/>
</dbReference>
<dbReference type="Proteomes" id="UP000308489">
    <property type="component" value="Chromosome 1"/>
</dbReference>
<reference evidence="3 4" key="1">
    <citation type="submission" date="2019-05" db="EMBL/GenBank/DDBJ databases">
        <authorList>
            <consortium name="Pathogen Informatics"/>
        </authorList>
    </citation>
    <scope>NUCLEOTIDE SEQUENCE [LARGE SCALE GENOMIC DNA]</scope>
    <source>
        <strain evidence="3 4">NCTC503</strain>
    </source>
</reference>
<keyword evidence="3" id="KW-0560">Oxidoreductase</keyword>
<sequence length="478" mass="53016">MYDVAIIGAGIIGTSIARELSKYNLKTIIIEKENDVADGTTKANSAIVHAGYDAKPGSKKAKFNVIGNKMYEELCKELDVPFKRKGSFVLGFTKEDMNTLEELKKRGEINGVEGLEILDREEVLKIEPNLNKNIEGALYAKTAGIVGPFELAIALAENAMDNGVELLLNSKVTSIKKEDKSYKIYINENMKEIESTIVINCAGIHGDTINNMVCPEDFKITPRRGQYFVLDKSAGKMIDTVIFQCPSELGKGVLVTPTVHGNLLVGPDAEDINERDLNETTEEGLNFIKETSKKSFEEIPFNRIITSFSGLRATGDKGDFVIEEGKTASNFINVACIESPGLTAAPAIAVYVSDMVREKLSNVEENKSFNGRRELKRFIDLSLHEKNQLIKEDFRYSKIVCRCEKITEGEIVDIIHRNAGATTVDGVKRRIRPGMGKCQGGFCMPEVIKILSRELGEDMQDVVKDNLDSKILVERTKE</sequence>
<dbReference type="RefSeq" id="WP_138209171.1">
    <property type="nucleotide sequence ID" value="NZ_CBCRUQ010000015.1"/>
</dbReference>
<accession>A0A4U9QZ89</accession>
<evidence type="ECO:0000313" key="3">
    <source>
        <dbReference type="EMBL" id="VTQ83478.1"/>
    </source>
</evidence>
<dbReference type="Pfam" id="PF04324">
    <property type="entry name" value="Fer2_BFD"/>
    <property type="match status" value="1"/>
</dbReference>
<dbReference type="GO" id="GO:0003973">
    <property type="term" value="F:(S)-2-hydroxy-acid oxidase activity"/>
    <property type="evidence" value="ECO:0007669"/>
    <property type="project" value="UniProtKB-EC"/>
</dbReference>
<dbReference type="OrthoDB" id="9801699at2"/>
<dbReference type="InterPro" id="IPR041854">
    <property type="entry name" value="BFD-like_2Fe2S-bd_dom_sf"/>
</dbReference>
<evidence type="ECO:0000313" key="4">
    <source>
        <dbReference type="Proteomes" id="UP000308489"/>
    </source>
</evidence>
<dbReference type="Gene3D" id="1.10.10.1100">
    <property type="entry name" value="BFD-like [2Fe-2S]-binding domain"/>
    <property type="match status" value="1"/>
</dbReference>
<dbReference type="AlphaFoldDB" id="A0A4U9QZ89"/>
<proteinExistence type="predicted"/>
<evidence type="ECO:0000259" key="1">
    <source>
        <dbReference type="Pfam" id="PF01266"/>
    </source>
</evidence>
<protein>
    <submittedName>
        <fullName evidence="3">Glycerol-3-phosphate dehydrogenase</fullName>
        <ecNumber evidence="3">1.1.3.15</ecNumber>
    </submittedName>
</protein>
<dbReference type="InterPro" id="IPR007419">
    <property type="entry name" value="BFD-like_2Fe2S-bd_dom"/>
</dbReference>
<dbReference type="InterPro" id="IPR052745">
    <property type="entry name" value="G3P_Oxidase/Oxidoreductase"/>
</dbReference>
<organism evidence="3 4">
    <name type="scientific">Hathewaya histolytica</name>
    <name type="common">Clostridium histolyticum</name>
    <dbReference type="NCBI Taxonomy" id="1498"/>
    <lineage>
        <taxon>Bacteria</taxon>
        <taxon>Bacillati</taxon>
        <taxon>Bacillota</taxon>
        <taxon>Clostridia</taxon>
        <taxon>Eubacteriales</taxon>
        <taxon>Clostridiaceae</taxon>
        <taxon>Hathewaya</taxon>
    </lineage>
</organism>
<dbReference type="EC" id="1.1.3.15" evidence="3"/>
<evidence type="ECO:0000259" key="2">
    <source>
        <dbReference type="Pfam" id="PF04324"/>
    </source>
</evidence>
<feature type="domain" description="BFD-like [2Fe-2S]-binding" evidence="2">
    <location>
        <begin position="399"/>
        <end position="452"/>
    </location>
</feature>
<dbReference type="InterPro" id="IPR006076">
    <property type="entry name" value="FAD-dep_OxRdtase"/>
</dbReference>
<dbReference type="PANTHER" id="PTHR42720">
    <property type="entry name" value="GLYCEROL-3-PHOSPHATE DEHYDROGENASE"/>
    <property type="match status" value="1"/>
</dbReference>
<dbReference type="KEGG" id="hhw:NCTC503_00362"/>
<dbReference type="InterPro" id="IPR036188">
    <property type="entry name" value="FAD/NAD-bd_sf"/>
</dbReference>
<dbReference type="Pfam" id="PF01266">
    <property type="entry name" value="DAO"/>
    <property type="match status" value="1"/>
</dbReference>
<gene>
    <name evidence="3" type="primary">glpA</name>
    <name evidence="3" type="ORF">NCTC503_00362</name>
</gene>
<keyword evidence="4" id="KW-1185">Reference proteome</keyword>